<evidence type="ECO:0000313" key="1">
    <source>
        <dbReference type="EMBL" id="AMO95828.1"/>
    </source>
</evidence>
<sequence length="38" mass="4662">MRYRAALHSEKQDNKQYSDFCQIFIQENFEILLQKPTQ</sequence>
<accession>A0A127PDD9</accession>
<gene>
    <name evidence="1" type="ORF">CFter6_3180</name>
</gene>
<organism evidence="1">
    <name type="scientific">Collimonas fungivorans</name>
    <dbReference type="NCBI Taxonomy" id="158899"/>
    <lineage>
        <taxon>Bacteria</taxon>
        <taxon>Pseudomonadati</taxon>
        <taxon>Pseudomonadota</taxon>
        <taxon>Betaproteobacteria</taxon>
        <taxon>Burkholderiales</taxon>
        <taxon>Oxalobacteraceae</taxon>
        <taxon>Collimonas</taxon>
    </lineage>
</organism>
<proteinExistence type="predicted"/>
<dbReference type="Proteomes" id="UP000072421">
    <property type="component" value="Chromosome"/>
</dbReference>
<reference evidence="1 2" key="1">
    <citation type="submission" date="2015-11" db="EMBL/GenBank/DDBJ databases">
        <title>Exploring the genomic traits of fungus-feeding bacterial genus Collimonas.</title>
        <authorList>
            <person name="Song C."/>
            <person name="Schmidt R."/>
            <person name="de Jager V."/>
            <person name="Krzyzanowska D."/>
            <person name="Jongedijk E."/>
            <person name="Cankar K."/>
            <person name="Beekwilder J."/>
            <person name="van Veen A."/>
            <person name="de Boer W."/>
            <person name="van Veen J.A."/>
            <person name="Garbeva P."/>
        </authorList>
    </citation>
    <scope>NUCLEOTIDE SEQUENCE [LARGE SCALE GENOMIC DNA]</scope>
    <source>
        <strain evidence="1 2">Ter6</strain>
    </source>
</reference>
<evidence type="ECO:0000313" key="2">
    <source>
        <dbReference type="Proteomes" id="UP000072421"/>
    </source>
</evidence>
<protein>
    <submittedName>
        <fullName evidence="1">Uncharacterized protein</fullName>
    </submittedName>
</protein>
<name>A0A127PDD9_9BURK</name>
<dbReference type="EMBL" id="CP013232">
    <property type="protein sequence ID" value="AMO95828.1"/>
    <property type="molecule type" value="Genomic_DNA"/>
</dbReference>
<dbReference type="AlphaFoldDB" id="A0A127PDD9"/>